<dbReference type="AlphaFoldDB" id="A0A285X326"/>
<feature type="domain" description="Lipid/polyisoprenoid-binding YceI-like" evidence="2">
    <location>
        <begin position="81"/>
        <end position="187"/>
    </location>
</feature>
<evidence type="ECO:0000256" key="1">
    <source>
        <dbReference type="SAM" id="SignalP"/>
    </source>
</evidence>
<dbReference type="InterPro" id="IPR036761">
    <property type="entry name" value="TTHA0802/YceI-like_sf"/>
</dbReference>
<dbReference type="EMBL" id="OCMF01000001">
    <property type="protein sequence ID" value="SOC79761.1"/>
    <property type="molecule type" value="Genomic_DNA"/>
</dbReference>
<dbReference type="Pfam" id="PF04264">
    <property type="entry name" value="YceI"/>
    <property type="match status" value="1"/>
</dbReference>
<evidence type="ECO:0000313" key="3">
    <source>
        <dbReference type="EMBL" id="SOC79761.1"/>
    </source>
</evidence>
<dbReference type="Proteomes" id="UP000219193">
    <property type="component" value="Unassembled WGS sequence"/>
</dbReference>
<accession>A0A285X326</accession>
<protein>
    <submittedName>
        <fullName evidence="3">YceI-like domain-containing protein</fullName>
    </submittedName>
</protein>
<dbReference type="Gene3D" id="2.40.128.110">
    <property type="entry name" value="Lipid/polyisoprenoid-binding, YceI-like"/>
    <property type="match status" value="1"/>
</dbReference>
<feature type="chain" id="PRO_5012131482" evidence="1">
    <location>
        <begin position="20"/>
        <end position="190"/>
    </location>
</feature>
<evidence type="ECO:0000259" key="2">
    <source>
        <dbReference type="Pfam" id="PF04264"/>
    </source>
</evidence>
<keyword evidence="1" id="KW-0732">Signal</keyword>
<dbReference type="InterPro" id="IPR007372">
    <property type="entry name" value="Lipid/polyisoprenoid-bd_YceI"/>
</dbReference>
<dbReference type="SUPFAM" id="SSF101874">
    <property type="entry name" value="YceI-like"/>
    <property type="match status" value="1"/>
</dbReference>
<name>A0A285X326_9FLAO</name>
<evidence type="ECO:0000313" key="4">
    <source>
        <dbReference type="Proteomes" id="UP000219193"/>
    </source>
</evidence>
<organism evidence="3 4">
    <name type="scientific">Salinimicrobium sediminis</name>
    <dbReference type="NCBI Taxonomy" id="1343891"/>
    <lineage>
        <taxon>Bacteria</taxon>
        <taxon>Pseudomonadati</taxon>
        <taxon>Bacteroidota</taxon>
        <taxon>Flavobacteriia</taxon>
        <taxon>Flavobacteriales</taxon>
        <taxon>Flavobacteriaceae</taxon>
        <taxon>Salinimicrobium</taxon>
    </lineage>
</organism>
<gene>
    <name evidence="3" type="ORF">SAMN06296241_1295</name>
</gene>
<reference evidence="4" key="1">
    <citation type="submission" date="2017-09" db="EMBL/GenBank/DDBJ databases">
        <authorList>
            <person name="Varghese N."/>
            <person name="Submissions S."/>
        </authorList>
    </citation>
    <scope>NUCLEOTIDE SEQUENCE [LARGE SCALE GENOMIC DNA]</scope>
    <source>
        <strain evidence="4">CGMCC 1.12641</strain>
    </source>
</reference>
<proteinExistence type="predicted"/>
<sequence length="190" mass="21307">MKKIAFVLLVLFHSAMIHAQDFQNIKATVLPSSQLTIIGDSNIAAFQCEFDNSYLEGAQIVKYRKTGNTINFNGAVLSLNNRGFDCGSKGINRDFHDLLRSDEYPKIRLEVNKIDLSSPTLGSAHVIITIAGKHRTYNVPVKIKTGTIAEFKGKLEVNIKNYDLEPPKKLFGMIVVKDNIEIEFDLHVKK</sequence>
<keyword evidence="4" id="KW-1185">Reference proteome</keyword>
<feature type="signal peptide" evidence="1">
    <location>
        <begin position="1"/>
        <end position="19"/>
    </location>
</feature>
<dbReference type="RefSeq" id="WP_179670494.1">
    <property type="nucleotide sequence ID" value="NZ_OCMF01000001.1"/>
</dbReference>